<comment type="caution">
    <text evidence="2">The sequence shown here is derived from an EMBL/GenBank/DDBJ whole genome shotgun (WGS) entry which is preliminary data.</text>
</comment>
<proteinExistence type="predicted"/>
<dbReference type="EMBL" id="BMNR01000010">
    <property type="protein sequence ID" value="GGK34359.1"/>
    <property type="molecule type" value="Genomic_DNA"/>
</dbReference>
<protein>
    <recommendedName>
        <fullName evidence="4">Nuclear transport factor 2 family protein</fullName>
    </recommendedName>
</protein>
<dbReference type="InterPro" id="IPR032710">
    <property type="entry name" value="NTF2-like_dom_sf"/>
</dbReference>
<reference evidence="2" key="1">
    <citation type="journal article" date="2014" name="Int. J. Syst. Evol. Microbiol.">
        <title>Complete genome sequence of Corynebacterium casei LMG S-19264T (=DSM 44701T), isolated from a smear-ripened cheese.</title>
        <authorList>
            <consortium name="US DOE Joint Genome Institute (JGI-PGF)"/>
            <person name="Walter F."/>
            <person name="Albersmeier A."/>
            <person name="Kalinowski J."/>
            <person name="Ruckert C."/>
        </authorList>
    </citation>
    <scope>NUCLEOTIDE SEQUENCE</scope>
    <source>
        <strain evidence="2">JCM 12862</strain>
    </source>
</reference>
<dbReference type="AlphaFoldDB" id="A0A8J3BVC7"/>
<evidence type="ECO:0000313" key="2">
    <source>
        <dbReference type="EMBL" id="GGK34359.1"/>
    </source>
</evidence>
<evidence type="ECO:0000313" key="3">
    <source>
        <dbReference type="Proteomes" id="UP000612329"/>
    </source>
</evidence>
<keyword evidence="3" id="KW-1185">Reference proteome</keyword>
<gene>
    <name evidence="2" type="ORF">GCM10007962_30990</name>
</gene>
<keyword evidence="1" id="KW-0732">Signal</keyword>
<evidence type="ECO:0008006" key="4">
    <source>
        <dbReference type="Google" id="ProtNLM"/>
    </source>
</evidence>
<sequence length="161" mass="18839">MELKIKIMKLKFIILITLLFSGLNLAQAQENKLTTHKDSLNHVLNQYYKLNLKVFQKNSTLKDIDNIFELFTDDFTYVHPKYGGVYAREDLYNGYKRNQDNGGYDGSVVDIKIENTIYGLNAITVSKRFITKENGKMVEGDEQMALFEFKNGKIFRIKEYW</sequence>
<dbReference type="Gene3D" id="3.10.450.50">
    <property type="match status" value="1"/>
</dbReference>
<feature type="signal peptide" evidence="1">
    <location>
        <begin position="1"/>
        <end position="28"/>
    </location>
</feature>
<organism evidence="2 3">
    <name type="scientific">Yeosuana aromativorans</name>
    <dbReference type="NCBI Taxonomy" id="288019"/>
    <lineage>
        <taxon>Bacteria</taxon>
        <taxon>Pseudomonadati</taxon>
        <taxon>Bacteroidota</taxon>
        <taxon>Flavobacteriia</taxon>
        <taxon>Flavobacteriales</taxon>
        <taxon>Flavobacteriaceae</taxon>
        <taxon>Yeosuana</taxon>
    </lineage>
</organism>
<dbReference type="Proteomes" id="UP000612329">
    <property type="component" value="Unassembled WGS sequence"/>
</dbReference>
<name>A0A8J3BVC7_9FLAO</name>
<reference evidence="2" key="2">
    <citation type="submission" date="2020-09" db="EMBL/GenBank/DDBJ databases">
        <authorList>
            <person name="Sun Q."/>
            <person name="Ohkuma M."/>
        </authorList>
    </citation>
    <scope>NUCLEOTIDE SEQUENCE</scope>
    <source>
        <strain evidence="2">JCM 12862</strain>
    </source>
</reference>
<evidence type="ECO:0000256" key="1">
    <source>
        <dbReference type="SAM" id="SignalP"/>
    </source>
</evidence>
<dbReference type="SUPFAM" id="SSF54427">
    <property type="entry name" value="NTF2-like"/>
    <property type="match status" value="1"/>
</dbReference>
<accession>A0A8J3BVC7</accession>
<feature type="chain" id="PRO_5035306044" description="Nuclear transport factor 2 family protein" evidence="1">
    <location>
        <begin position="29"/>
        <end position="161"/>
    </location>
</feature>